<feature type="domain" description="Calcineurin-like phosphoesterase" evidence="1">
    <location>
        <begin position="24"/>
        <end position="200"/>
    </location>
</feature>
<dbReference type="EMBL" id="JACCCU010000004">
    <property type="protein sequence ID" value="NYF92244.1"/>
    <property type="molecule type" value="Genomic_DNA"/>
</dbReference>
<proteinExistence type="predicted"/>
<evidence type="ECO:0000313" key="3">
    <source>
        <dbReference type="Proteomes" id="UP000564385"/>
    </source>
</evidence>
<name>A0A852VPA0_9BACT</name>
<organism evidence="2 3">
    <name type="scientific">Tunturiibacter lichenicola</name>
    <dbReference type="NCBI Taxonomy" id="2051959"/>
    <lineage>
        <taxon>Bacteria</taxon>
        <taxon>Pseudomonadati</taxon>
        <taxon>Acidobacteriota</taxon>
        <taxon>Terriglobia</taxon>
        <taxon>Terriglobales</taxon>
        <taxon>Acidobacteriaceae</taxon>
        <taxon>Tunturiibacter</taxon>
    </lineage>
</organism>
<evidence type="ECO:0000259" key="1">
    <source>
        <dbReference type="Pfam" id="PF00149"/>
    </source>
</evidence>
<dbReference type="InterPro" id="IPR004843">
    <property type="entry name" value="Calcineurin-like_PHP"/>
</dbReference>
<sequence>MKTIESKSPFQPHLPDAAGIISWVHLGDLHMTKAGEQNHLDLAEIVNGVNRAFADSLSFVFLPGDVAEDGSRAAYAVVRGELDRLNVPWCAIIGDHDVHEKSFTNFLEAMSERTHYAFTVGSVRFVAMNAFDVPEPGSFAVSGDQLAWVKRELQTATEAEQSSVLLLHCYPSDLKVGGGELKDAVRNFGVRLIDMGHTHYNEIANDGRTLYSATRSTGQIEEGPVGYSVINIDGDVVSWRFVELGKLPVVVITSPSDERLQTNRAESPKENLKVRAKFWGEAEALKATAYLDGHAVPMKRIDNSHVWEANISTPHEGISSLKVSIEDARGEVATDEIRVVIGDLAERQRVERDQDNALEAWPEHGLLGTQLGPNKNGKKW</sequence>
<dbReference type="PANTHER" id="PTHR43143">
    <property type="entry name" value="METALLOPHOSPHOESTERASE, CALCINEURIN SUPERFAMILY"/>
    <property type="match status" value="1"/>
</dbReference>
<evidence type="ECO:0000313" key="2">
    <source>
        <dbReference type="EMBL" id="NYF92244.1"/>
    </source>
</evidence>
<accession>A0A852VPA0</accession>
<gene>
    <name evidence="2" type="ORF">HDF08_004367</name>
</gene>
<dbReference type="InterPro" id="IPR051918">
    <property type="entry name" value="STPP_CPPED1"/>
</dbReference>
<dbReference type="PANTHER" id="PTHR43143:SF1">
    <property type="entry name" value="SERINE_THREONINE-PROTEIN PHOSPHATASE CPPED1"/>
    <property type="match status" value="1"/>
</dbReference>
<dbReference type="SUPFAM" id="SSF56300">
    <property type="entry name" value="Metallo-dependent phosphatases"/>
    <property type="match status" value="1"/>
</dbReference>
<comment type="caution">
    <text evidence="2">The sequence shown here is derived from an EMBL/GenBank/DDBJ whole genome shotgun (WGS) entry which is preliminary data.</text>
</comment>
<dbReference type="InterPro" id="IPR029052">
    <property type="entry name" value="Metallo-depent_PP-like"/>
</dbReference>
<dbReference type="GO" id="GO:0016787">
    <property type="term" value="F:hydrolase activity"/>
    <property type="evidence" value="ECO:0007669"/>
    <property type="project" value="InterPro"/>
</dbReference>
<dbReference type="AlphaFoldDB" id="A0A852VPA0"/>
<dbReference type="Proteomes" id="UP000564385">
    <property type="component" value="Unassembled WGS sequence"/>
</dbReference>
<reference evidence="2 3" key="1">
    <citation type="submission" date="2020-07" db="EMBL/GenBank/DDBJ databases">
        <title>Genomic Encyclopedia of Type Strains, Phase IV (KMG-V): Genome sequencing to study the core and pangenomes of soil and plant-associated prokaryotes.</title>
        <authorList>
            <person name="Whitman W."/>
        </authorList>
    </citation>
    <scope>NUCLEOTIDE SEQUENCE [LARGE SCALE GENOMIC DNA]</scope>
    <source>
        <strain evidence="2 3">M8UP22</strain>
    </source>
</reference>
<protein>
    <submittedName>
        <fullName evidence="2">Phosphodiesterase</fullName>
    </submittedName>
</protein>
<dbReference type="Gene3D" id="3.60.21.10">
    <property type="match status" value="1"/>
</dbReference>
<dbReference type="Pfam" id="PF00149">
    <property type="entry name" value="Metallophos"/>
    <property type="match status" value="1"/>
</dbReference>